<accession>A0A106BRB5</accession>
<sequence length="115" mass="11241">MADLPVLLSLAANGSGSCTAFFTRGDFLAAEGRVAVFVAVAVAALAVAGALLLAAGAAAWAVLARAAGLVAADLARVAAVALATSALGFASTGLLVSSAMTNLLICLYRINSIFS</sequence>
<dbReference type="AlphaFoldDB" id="A0A106BRB5"/>
<dbReference type="Proteomes" id="UP000064243">
    <property type="component" value="Unassembled WGS sequence"/>
</dbReference>
<keyword evidence="1" id="KW-1133">Transmembrane helix</keyword>
<proteinExistence type="predicted"/>
<dbReference type="EMBL" id="LDUG01000018">
    <property type="protein sequence ID" value="KVW96928.1"/>
    <property type="molecule type" value="Genomic_DNA"/>
</dbReference>
<keyword evidence="3" id="KW-1185">Reference proteome</keyword>
<evidence type="ECO:0000256" key="1">
    <source>
        <dbReference type="SAM" id="Phobius"/>
    </source>
</evidence>
<gene>
    <name evidence="2" type="ORF">ABW22_05750</name>
</gene>
<dbReference type="PATRIC" id="fig|36861.3.peg.610"/>
<evidence type="ECO:0000313" key="3">
    <source>
        <dbReference type="Proteomes" id="UP000064243"/>
    </source>
</evidence>
<keyword evidence="1" id="KW-0812">Transmembrane</keyword>
<reference evidence="2 3" key="1">
    <citation type="journal article" date="2015" name="Appl. Environ. Microbiol.">
        <title>Aerobic and Anaerobic Thiosulfate Oxidation by a Cold-Adapted, Subglacial Chemoautotroph.</title>
        <authorList>
            <person name="Harrold Z.R."/>
            <person name="Skidmore M.L."/>
            <person name="Hamilton T.L."/>
            <person name="Desch L."/>
            <person name="Amada K."/>
            <person name="van Gelder W."/>
            <person name="Glover K."/>
            <person name="Roden E.E."/>
            <person name="Boyd E.S."/>
        </authorList>
    </citation>
    <scope>NUCLEOTIDE SEQUENCE [LARGE SCALE GENOMIC DNA]</scope>
    <source>
        <strain evidence="2 3">RG</strain>
    </source>
</reference>
<feature type="transmembrane region" description="Helical" evidence="1">
    <location>
        <begin position="36"/>
        <end position="62"/>
    </location>
</feature>
<name>A0A106BRB5_THIDE</name>
<keyword evidence="1" id="KW-0472">Membrane</keyword>
<organism evidence="2 3">
    <name type="scientific">Thiobacillus denitrificans</name>
    <dbReference type="NCBI Taxonomy" id="36861"/>
    <lineage>
        <taxon>Bacteria</taxon>
        <taxon>Pseudomonadati</taxon>
        <taxon>Pseudomonadota</taxon>
        <taxon>Betaproteobacteria</taxon>
        <taxon>Nitrosomonadales</taxon>
        <taxon>Thiobacillaceae</taxon>
        <taxon>Thiobacillus</taxon>
    </lineage>
</organism>
<protein>
    <submittedName>
        <fullName evidence="2">Uncharacterized protein</fullName>
    </submittedName>
</protein>
<evidence type="ECO:0000313" key="2">
    <source>
        <dbReference type="EMBL" id="KVW96928.1"/>
    </source>
</evidence>
<feature type="transmembrane region" description="Helical" evidence="1">
    <location>
        <begin position="74"/>
        <end position="96"/>
    </location>
</feature>
<comment type="caution">
    <text evidence="2">The sequence shown here is derived from an EMBL/GenBank/DDBJ whole genome shotgun (WGS) entry which is preliminary data.</text>
</comment>